<sequence length="221" mass="24678">MTNMSYLERSEKRAGTAFPKRESRRREEGEARAWLKEPILRLRCLPSTWDGSVAGVQTELLGDMIMDELPPKNPPHRFGMAVDEDKMTGKDGPNPALTSNRTKPSHTSRNNPTRLRLNTEFSYNRARVGSETALGPRCLLQDHTPFIGVGKRNYSQSRCTKQHSPVVQAPLGRASGQWCSCLPAGERLGLPVSLQTEAVLCETWERLGRVNVSWSPSSGYN</sequence>
<protein>
    <submittedName>
        <fullName evidence="2">Uncharacterized protein LOC141579029</fullName>
    </submittedName>
</protein>
<gene>
    <name evidence="2" type="primary">LOC141579029</name>
</gene>
<evidence type="ECO:0000313" key="2">
    <source>
        <dbReference type="RefSeq" id="XP_074229324.1"/>
    </source>
</evidence>
<evidence type="ECO:0000313" key="1">
    <source>
        <dbReference type="Proteomes" id="UP001732780"/>
    </source>
</evidence>
<proteinExistence type="predicted"/>
<keyword evidence="1" id="KW-1185">Reference proteome</keyword>
<organism evidence="1 2">
    <name type="scientific">Camelus bactrianus</name>
    <name type="common">Bactrian camel</name>
    <dbReference type="NCBI Taxonomy" id="9837"/>
    <lineage>
        <taxon>Eukaryota</taxon>
        <taxon>Metazoa</taxon>
        <taxon>Chordata</taxon>
        <taxon>Craniata</taxon>
        <taxon>Vertebrata</taxon>
        <taxon>Euteleostomi</taxon>
        <taxon>Mammalia</taxon>
        <taxon>Eutheria</taxon>
        <taxon>Laurasiatheria</taxon>
        <taxon>Artiodactyla</taxon>
        <taxon>Tylopoda</taxon>
        <taxon>Camelidae</taxon>
        <taxon>Camelus</taxon>
    </lineage>
</organism>
<name>A0AC58R483_CAMBA</name>
<dbReference type="Proteomes" id="UP001732780">
    <property type="component" value="Chromosome 11"/>
</dbReference>
<accession>A0AC58R483</accession>
<reference evidence="2" key="1">
    <citation type="submission" date="2025-08" db="UniProtKB">
        <authorList>
            <consortium name="RefSeq"/>
        </authorList>
    </citation>
    <scope>IDENTIFICATION</scope>
    <source>
        <tissue evidence="2">Blood</tissue>
    </source>
</reference>
<dbReference type="RefSeq" id="XP_074229324.1">
    <property type="nucleotide sequence ID" value="XM_074373223.1"/>
</dbReference>